<evidence type="ECO:0000313" key="6">
    <source>
        <dbReference type="EMBL" id="WLR43095.1"/>
    </source>
</evidence>
<dbReference type="Pfam" id="PF24517">
    <property type="entry name" value="CBM96"/>
    <property type="match status" value="1"/>
</dbReference>
<name>A0ABY9JXD3_9BACI</name>
<gene>
    <name evidence="6" type="ORF">LC087_02485</name>
</gene>
<feature type="compositionally biased region" description="Basic and acidic residues" evidence="4">
    <location>
        <begin position="30"/>
        <end position="46"/>
    </location>
</feature>
<proteinExistence type="predicted"/>
<feature type="domain" description="Fibronectin type-III" evidence="5">
    <location>
        <begin position="477"/>
        <end position="592"/>
    </location>
</feature>
<dbReference type="NCBIfam" id="NF033679">
    <property type="entry name" value="DNRLRE_dom"/>
    <property type="match status" value="1"/>
</dbReference>
<keyword evidence="3" id="KW-0732">Signal</keyword>
<dbReference type="InterPro" id="IPR013783">
    <property type="entry name" value="Ig-like_fold"/>
</dbReference>
<evidence type="ECO:0000256" key="3">
    <source>
        <dbReference type="ARBA" id="ARBA00022729"/>
    </source>
</evidence>
<dbReference type="Gene3D" id="2.60.120.970">
    <property type="match status" value="1"/>
</dbReference>
<protein>
    <submittedName>
        <fullName evidence="6">DNRLRE domain-containing protein</fullName>
    </submittedName>
</protein>
<dbReference type="InterPro" id="IPR036116">
    <property type="entry name" value="FN3_sf"/>
</dbReference>
<dbReference type="InterPro" id="IPR003961">
    <property type="entry name" value="FN3_dom"/>
</dbReference>
<evidence type="ECO:0000256" key="4">
    <source>
        <dbReference type="SAM" id="MobiDB-lite"/>
    </source>
</evidence>
<dbReference type="Proteomes" id="UP001197974">
    <property type="component" value="Chromosome"/>
</dbReference>
<accession>A0ABY9JXD3</accession>
<organism evidence="6 7">
    <name type="scientific">Bacillus carboniphilus</name>
    <dbReference type="NCBI Taxonomy" id="86663"/>
    <lineage>
        <taxon>Bacteria</taxon>
        <taxon>Bacillati</taxon>
        <taxon>Bacillota</taxon>
        <taxon>Bacilli</taxon>
        <taxon>Bacillales</taxon>
        <taxon>Bacillaceae</taxon>
        <taxon>Bacillus</taxon>
    </lineage>
</organism>
<comment type="subcellular location">
    <subcellularLocation>
        <location evidence="1">Secreted</location>
    </subcellularLocation>
</comment>
<dbReference type="Gene3D" id="2.60.40.10">
    <property type="entry name" value="Immunoglobulins"/>
    <property type="match status" value="2"/>
</dbReference>
<dbReference type="SMART" id="SM00060">
    <property type="entry name" value="FN3"/>
    <property type="match status" value="2"/>
</dbReference>
<evidence type="ECO:0000259" key="5">
    <source>
        <dbReference type="SMART" id="SM00060"/>
    </source>
</evidence>
<evidence type="ECO:0000256" key="2">
    <source>
        <dbReference type="ARBA" id="ARBA00022525"/>
    </source>
</evidence>
<keyword evidence="7" id="KW-1185">Reference proteome</keyword>
<keyword evidence="2" id="KW-0964">Secreted</keyword>
<feature type="domain" description="Fibronectin type-III" evidence="5">
    <location>
        <begin position="608"/>
        <end position="723"/>
    </location>
</feature>
<dbReference type="EMBL" id="CP129013">
    <property type="protein sequence ID" value="WLR43095.1"/>
    <property type="molecule type" value="Genomic_DNA"/>
</dbReference>
<dbReference type="SUPFAM" id="SSF49265">
    <property type="entry name" value="Fibronectin type III"/>
    <property type="match status" value="1"/>
</dbReference>
<sequence>MKYHRIIRILAIFLSLTLFISSIPLQGFAKETEKSGNRETTVKDPDFQPFEIEGLEPGDELVNERTKDSKVFYNGNESYTQEFYFEPIHAKEEGGEKFEEISPELIENSTDEKLVETENTILQSSFLKEMENGLYATFEKDGHTISYALLEASGDGKDPIKANDVTATYDENKILHQAVFPEIDLRNLTFGQDTKEDLILHSYQGYHTFSFQINTNLTAKEQEDRSIHFLDDREQTIFQIAAPFMEDSNYDEEKGEAERSDQVKYELQQIENGYLLKVVADQAWLTDPERKYPVYIDPTTSINASTDTFVMSAYPTTNYNASTSKWDSGQSQYVLKTGYYDSTTGTNYAFLNHSLDSLKGTNVTEAQLKVFVTHAYYASQANGLWLDTVNSSWSASTLTWNNKPSSTNIGTVNVARDQWATFNVTDAVKNWVNGSKTNYGFKLHTNGNGKEYWKKVVSSTNSTSKPYLSVTYTVPTPTAPSGAAYSNGDDTGYVNLSWSQVGGAVGYKVWIYNGKEYEAFSVGNVTSWSTKGKNIWPTEADIKAGKFDLYQDGKGTELSVDPSPVYKNSGGNYSANKNYWFRISAIYPSGESTYSQPFMPTIVDLDKPSTPNSKSFSYGNGTGYVDVSWQSVEGATGYKIYLFNGKSYESMDVGNVTTWSTKGKKIWPTETEISKGQYALHLSDQKGSELPVDPSDTYKIIGYYPDNQNYWIRVSAYNEQGETAFSDATRPTISSLPQPLLLLDLLIRIYWINNLVISY</sequence>
<evidence type="ECO:0000313" key="7">
    <source>
        <dbReference type="Proteomes" id="UP001197974"/>
    </source>
</evidence>
<reference evidence="6 7" key="1">
    <citation type="submission" date="2023-06" db="EMBL/GenBank/DDBJ databases">
        <title>Five Gram-positive bacteria isolated from mangrove sediments in Shenzhen, Guangdong, China.</title>
        <authorList>
            <person name="Yu S."/>
            <person name="Zheng W."/>
            <person name="Huang Y."/>
        </authorList>
    </citation>
    <scope>NUCLEOTIDE SEQUENCE [LARGE SCALE GENOMIC DNA]</scope>
    <source>
        <strain evidence="6 7">SaN35-3</strain>
    </source>
</reference>
<dbReference type="InterPro" id="IPR055372">
    <property type="entry name" value="CBM96"/>
</dbReference>
<evidence type="ECO:0000256" key="1">
    <source>
        <dbReference type="ARBA" id="ARBA00004613"/>
    </source>
</evidence>
<feature type="region of interest" description="Disordered" evidence="4">
    <location>
        <begin position="30"/>
        <end position="50"/>
    </location>
</feature>